<keyword evidence="1" id="KW-0812">Transmembrane</keyword>
<dbReference type="Proteomes" id="UP001597092">
    <property type="component" value="Unassembled WGS sequence"/>
</dbReference>
<accession>A0ABD6DXG9</accession>
<protein>
    <submittedName>
        <fullName evidence="2">Uncharacterized protein</fullName>
    </submittedName>
</protein>
<evidence type="ECO:0000313" key="3">
    <source>
        <dbReference type="Proteomes" id="UP001597092"/>
    </source>
</evidence>
<comment type="caution">
    <text evidence="2">The sequence shown here is derived from an EMBL/GenBank/DDBJ whole genome shotgun (WGS) entry which is preliminary data.</text>
</comment>
<gene>
    <name evidence="2" type="ORF">ACFSAS_09950</name>
</gene>
<keyword evidence="1" id="KW-1133">Transmembrane helix</keyword>
<keyword evidence="1" id="KW-0472">Membrane</keyword>
<evidence type="ECO:0000313" key="2">
    <source>
        <dbReference type="EMBL" id="MFD1685931.1"/>
    </source>
</evidence>
<keyword evidence="3" id="KW-1185">Reference proteome</keyword>
<evidence type="ECO:0000256" key="1">
    <source>
        <dbReference type="SAM" id="Phobius"/>
    </source>
</evidence>
<reference evidence="2 3" key="1">
    <citation type="journal article" date="2019" name="Int. J. Syst. Evol. Microbiol.">
        <title>The Global Catalogue of Microorganisms (GCM) 10K type strain sequencing project: providing services to taxonomists for standard genome sequencing and annotation.</title>
        <authorList>
            <consortium name="The Broad Institute Genomics Platform"/>
            <consortium name="The Broad Institute Genome Sequencing Center for Infectious Disease"/>
            <person name="Wu L."/>
            <person name="Ma J."/>
        </authorList>
    </citation>
    <scope>NUCLEOTIDE SEQUENCE [LARGE SCALE GENOMIC DNA]</scope>
    <source>
        <strain evidence="2 3">CGMCC 1.10387</strain>
    </source>
</reference>
<name>A0ABD6DXG9_9EURY</name>
<organism evidence="2 3">
    <name type="scientific">Halobellus litoreus</name>
    <dbReference type="NCBI Taxonomy" id="755310"/>
    <lineage>
        <taxon>Archaea</taxon>
        <taxon>Methanobacteriati</taxon>
        <taxon>Methanobacteriota</taxon>
        <taxon>Stenosarchaea group</taxon>
        <taxon>Halobacteria</taxon>
        <taxon>Halobacteriales</taxon>
        <taxon>Haloferacaceae</taxon>
        <taxon>Halobellus</taxon>
    </lineage>
</organism>
<sequence>MTGWTVAASSLFTYLTVRARSVLATTLLRGSFNAVASVYLVYLTGPGNLLVGPVGIAGIGAALLAIAVCAVHDRYVAAHK</sequence>
<dbReference type="RefSeq" id="WP_256308555.1">
    <property type="nucleotide sequence ID" value="NZ_JANHAW010000003.1"/>
</dbReference>
<feature type="transmembrane region" description="Helical" evidence="1">
    <location>
        <begin position="48"/>
        <end position="71"/>
    </location>
</feature>
<dbReference type="AlphaFoldDB" id="A0ABD6DXG9"/>
<dbReference type="EMBL" id="JBHUDP010000003">
    <property type="protein sequence ID" value="MFD1685931.1"/>
    <property type="molecule type" value="Genomic_DNA"/>
</dbReference>
<proteinExistence type="predicted"/>